<accession>A0A1J9QMH2</accession>
<comment type="caution">
    <text evidence="2">The sequence shown here is derived from an EMBL/GenBank/DDBJ whole genome shotgun (WGS) entry which is preliminary data.</text>
</comment>
<name>A0A1J9QMH2_9PEZI</name>
<dbReference type="GeneID" id="31019187"/>
<dbReference type="RefSeq" id="XP_020125933.1">
    <property type="nucleotide sequence ID" value="XM_020278925.1"/>
</dbReference>
<dbReference type="EMBL" id="MNUE01000075">
    <property type="protein sequence ID" value="OJD29673.1"/>
    <property type="molecule type" value="Genomic_DNA"/>
</dbReference>
<dbReference type="PANTHER" id="PTHR42085">
    <property type="entry name" value="F-BOX DOMAIN-CONTAINING PROTEIN"/>
    <property type="match status" value="1"/>
</dbReference>
<keyword evidence="3" id="KW-1185">Reference proteome</keyword>
<gene>
    <name evidence="2" type="ORF">BKCO1_7500012</name>
</gene>
<dbReference type="Proteomes" id="UP000183809">
    <property type="component" value="Unassembled WGS sequence"/>
</dbReference>
<dbReference type="AlphaFoldDB" id="A0A1J9QMH2"/>
<organism evidence="2 3">
    <name type="scientific">Diplodia corticola</name>
    <dbReference type="NCBI Taxonomy" id="236234"/>
    <lineage>
        <taxon>Eukaryota</taxon>
        <taxon>Fungi</taxon>
        <taxon>Dikarya</taxon>
        <taxon>Ascomycota</taxon>
        <taxon>Pezizomycotina</taxon>
        <taxon>Dothideomycetes</taxon>
        <taxon>Dothideomycetes incertae sedis</taxon>
        <taxon>Botryosphaeriales</taxon>
        <taxon>Botryosphaeriaceae</taxon>
        <taxon>Diplodia</taxon>
    </lineage>
</organism>
<dbReference type="OrthoDB" id="5272396at2759"/>
<evidence type="ECO:0000313" key="2">
    <source>
        <dbReference type="EMBL" id="OJD29673.1"/>
    </source>
</evidence>
<feature type="compositionally biased region" description="Basic and acidic residues" evidence="1">
    <location>
        <begin position="16"/>
        <end position="30"/>
    </location>
</feature>
<protein>
    <submittedName>
        <fullName evidence="2">Short-chain dehydrogenase reductase sdr protein</fullName>
    </submittedName>
</protein>
<dbReference type="PANTHER" id="PTHR42085:SF2">
    <property type="entry name" value="F-BOX DOMAIN-CONTAINING PROTEIN"/>
    <property type="match status" value="1"/>
</dbReference>
<sequence>MTARRSPRVQRNGRVCYRDAETETPVRDRNDEDEQDYQPGGELCYSSKKRKRAATLSPSDKRRKASNATSPARKVKGRQPAKVDPFNWHDLPNELKNLVYEFALVSPTPIKTTITEKGPMKPHRVETYDKGSTQIPRPATSLNLLLVDKQRRTEAGPIFWGHNTFHFPTWFAMYMFLRGLGADAKAKGWITTIEVGEALPENKSDALLFFDTLATVTNLKSLRFDASNLHMGEFHKCASKWLKSMGEQRGNEYAAFDVLKSLDEFHKEALRYYMIGGTLRLYY</sequence>
<reference evidence="2 3" key="1">
    <citation type="submission" date="2016-10" db="EMBL/GenBank/DDBJ databases">
        <title>Proteomics and genomics reveal pathogen-plant mechanisms compatible with a hemibiotrophic lifestyle of Diplodia corticola.</title>
        <authorList>
            <person name="Fernandes I."/>
            <person name="De Jonge R."/>
            <person name="Van De Peer Y."/>
            <person name="Devreese B."/>
            <person name="Alves A."/>
            <person name="Esteves A.C."/>
        </authorList>
    </citation>
    <scope>NUCLEOTIDE SEQUENCE [LARGE SCALE GENOMIC DNA]</scope>
    <source>
        <strain evidence="2 3">CBS 112549</strain>
    </source>
</reference>
<feature type="region of interest" description="Disordered" evidence="1">
    <location>
        <begin position="113"/>
        <end position="134"/>
    </location>
</feature>
<evidence type="ECO:0000256" key="1">
    <source>
        <dbReference type="SAM" id="MobiDB-lite"/>
    </source>
</evidence>
<evidence type="ECO:0000313" key="3">
    <source>
        <dbReference type="Proteomes" id="UP000183809"/>
    </source>
</evidence>
<dbReference type="InterPro" id="IPR038883">
    <property type="entry name" value="AN11006-like"/>
</dbReference>
<proteinExistence type="predicted"/>
<feature type="region of interest" description="Disordered" evidence="1">
    <location>
        <begin position="1"/>
        <end position="85"/>
    </location>
</feature>